<comment type="caution">
    <text evidence="2">The sequence shown here is derived from an EMBL/GenBank/DDBJ whole genome shotgun (WGS) entry which is preliminary data.</text>
</comment>
<feature type="transmembrane region" description="Helical" evidence="1">
    <location>
        <begin position="111"/>
        <end position="129"/>
    </location>
</feature>
<dbReference type="InterPro" id="IPR053824">
    <property type="entry name" value="DUF7010"/>
</dbReference>
<keyword evidence="1" id="KW-0472">Membrane</keyword>
<proteinExistence type="predicted"/>
<feature type="transmembrane region" description="Helical" evidence="1">
    <location>
        <begin position="159"/>
        <end position="176"/>
    </location>
</feature>
<dbReference type="AlphaFoldDB" id="A0A4U0EVQ3"/>
<keyword evidence="3" id="KW-1185">Reference proteome</keyword>
<organism evidence="2 3">
    <name type="scientific">Pontimicrobium aquaticum</name>
    <dbReference type="NCBI Taxonomy" id="2565367"/>
    <lineage>
        <taxon>Bacteria</taxon>
        <taxon>Pseudomonadati</taxon>
        <taxon>Bacteroidota</taxon>
        <taxon>Flavobacteriia</taxon>
        <taxon>Flavobacteriales</taxon>
        <taxon>Flavobacteriaceae</taxon>
        <taxon>Pontimicrobium</taxon>
    </lineage>
</organism>
<protein>
    <recommendedName>
        <fullName evidence="4">DUF308 domain-containing protein</fullName>
    </recommendedName>
</protein>
<feature type="transmembrane region" description="Helical" evidence="1">
    <location>
        <begin position="136"/>
        <end position="153"/>
    </location>
</feature>
<feature type="transmembrane region" description="Helical" evidence="1">
    <location>
        <begin position="20"/>
        <end position="41"/>
    </location>
</feature>
<reference evidence="2 3" key="1">
    <citation type="submission" date="2019-04" db="EMBL/GenBank/DDBJ databases">
        <title>Lacinutrix sp. nov., isolated from marine water.</title>
        <authorList>
            <person name="Kim W."/>
        </authorList>
    </citation>
    <scope>NUCLEOTIDE SEQUENCE [LARGE SCALE GENOMIC DNA]</scope>
    <source>
        <strain evidence="2 3">CAU 1491</strain>
    </source>
</reference>
<dbReference type="Pfam" id="PF22765">
    <property type="entry name" value="DUF7010"/>
    <property type="match status" value="1"/>
</dbReference>
<feature type="transmembrane region" description="Helical" evidence="1">
    <location>
        <begin position="85"/>
        <end position="105"/>
    </location>
</feature>
<dbReference type="EMBL" id="SUPL01000004">
    <property type="protein sequence ID" value="TJY35943.1"/>
    <property type="molecule type" value="Genomic_DNA"/>
</dbReference>
<dbReference type="RefSeq" id="WP_136843140.1">
    <property type="nucleotide sequence ID" value="NZ_SUPL01000004.1"/>
</dbReference>
<dbReference type="OrthoDB" id="7630092at2"/>
<evidence type="ECO:0000313" key="2">
    <source>
        <dbReference type="EMBL" id="TJY35943.1"/>
    </source>
</evidence>
<name>A0A4U0EVQ3_9FLAO</name>
<feature type="transmembrane region" description="Helical" evidence="1">
    <location>
        <begin position="47"/>
        <end position="64"/>
    </location>
</feature>
<keyword evidence="1" id="KW-1133">Transmembrane helix</keyword>
<sequence>MEEIKRTLEEQRTEFTKRPFLATPIAGLAVWLIIGLSGLFFPVRTTVWVLFLGTGSIAYLAIFISKFTGERFVDKDKPKNVFDGLFLFTVLQSVLIYSIAIPFFILDYSSLPLTVGILTGTMWIPFSWIIKHWVGIFHAVLRTVSILLLWYMLPEHKFVAIPFAIVIIYIITMIILKSRKL</sequence>
<evidence type="ECO:0000256" key="1">
    <source>
        <dbReference type="SAM" id="Phobius"/>
    </source>
</evidence>
<accession>A0A4U0EVQ3</accession>
<evidence type="ECO:0000313" key="3">
    <source>
        <dbReference type="Proteomes" id="UP000307657"/>
    </source>
</evidence>
<evidence type="ECO:0008006" key="4">
    <source>
        <dbReference type="Google" id="ProtNLM"/>
    </source>
</evidence>
<dbReference type="Proteomes" id="UP000307657">
    <property type="component" value="Unassembled WGS sequence"/>
</dbReference>
<gene>
    <name evidence="2" type="ORF">E5167_08760</name>
</gene>
<keyword evidence="1" id="KW-0812">Transmembrane</keyword>